<protein>
    <submittedName>
        <fullName evidence="1">Uncharacterized protein</fullName>
    </submittedName>
</protein>
<organism evidence="1 2">
    <name type="scientific">Vreelandella aquamarina</name>
    <dbReference type="NCBI Taxonomy" id="77097"/>
    <lineage>
        <taxon>Bacteria</taxon>
        <taxon>Pseudomonadati</taxon>
        <taxon>Pseudomonadota</taxon>
        <taxon>Gammaproteobacteria</taxon>
        <taxon>Oceanospirillales</taxon>
        <taxon>Halomonadaceae</taxon>
        <taxon>Vreelandella</taxon>
    </lineage>
</organism>
<reference evidence="1 2" key="1">
    <citation type="submission" date="2020-02" db="EMBL/GenBank/DDBJ databases">
        <title>Complete Genome Sequence of Halomonas meridiana strain BAA-801, Isolated from Deep Sea Thermal Vent.</title>
        <authorList>
            <person name="Takahashi Y."/>
            <person name="Takahashi H."/>
            <person name="Galipon J."/>
            <person name="Arakawa K."/>
        </authorList>
    </citation>
    <scope>NUCLEOTIDE SEQUENCE [LARGE SCALE GENOMIC DNA]</scope>
    <source>
        <strain evidence="1 2">Slthf1</strain>
    </source>
</reference>
<gene>
    <name evidence="1" type="ORF">HMSLTHF_16660</name>
</gene>
<evidence type="ECO:0000313" key="1">
    <source>
        <dbReference type="EMBL" id="BCA91891.1"/>
    </source>
</evidence>
<name>A0A6F8SUF7_9GAMM</name>
<dbReference type="EMBL" id="AP022821">
    <property type="protein sequence ID" value="BCA91891.1"/>
    <property type="molecule type" value="Genomic_DNA"/>
</dbReference>
<dbReference type="AlphaFoldDB" id="A0A6F8SUF7"/>
<dbReference type="Proteomes" id="UP000503197">
    <property type="component" value="Chromosome"/>
</dbReference>
<proteinExistence type="predicted"/>
<evidence type="ECO:0000313" key="2">
    <source>
        <dbReference type="Proteomes" id="UP000503197"/>
    </source>
</evidence>
<dbReference type="RefSeq" id="WP_172416170.1">
    <property type="nucleotide sequence ID" value="NZ_AP022821.1"/>
</dbReference>
<sequence length="184" mass="20785">MMQQLIQQVVQDAPEAPLLTIREMLNRMARELCTEADAWVQRNQPVVVAANTSYPQIMASQGEPLRIISLVIDGRECVQGEGFRQLTPTEVSFDRQPSESLLYGALACRPEIGDSVPDEVLNRWGDVIADGARWRILLLPQPWRDAELASYYQQRYLAGVADARQHSRLGHARGGARVNMRRFI</sequence>
<accession>A0A6F8SUF7</accession>